<gene>
    <name evidence="1" type="ORF">QFC22_004744</name>
</gene>
<accession>A0ACC2WX62</accession>
<name>A0ACC2WX62_9TREE</name>
<dbReference type="EMBL" id="JASBWU010000014">
    <property type="protein sequence ID" value="KAJ9116304.1"/>
    <property type="molecule type" value="Genomic_DNA"/>
</dbReference>
<keyword evidence="2" id="KW-1185">Reference proteome</keyword>
<protein>
    <submittedName>
        <fullName evidence="1">Uncharacterized protein</fullName>
    </submittedName>
</protein>
<proteinExistence type="predicted"/>
<comment type="caution">
    <text evidence="1">The sequence shown here is derived from an EMBL/GenBank/DDBJ whole genome shotgun (WGS) entry which is preliminary data.</text>
</comment>
<dbReference type="Proteomes" id="UP001243375">
    <property type="component" value="Unassembled WGS sequence"/>
</dbReference>
<evidence type="ECO:0000313" key="2">
    <source>
        <dbReference type="Proteomes" id="UP001243375"/>
    </source>
</evidence>
<organism evidence="1 2">
    <name type="scientific">Naganishia vaughanmartiniae</name>
    <dbReference type="NCBI Taxonomy" id="1424756"/>
    <lineage>
        <taxon>Eukaryota</taxon>
        <taxon>Fungi</taxon>
        <taxon>Dikarya</taxon>
        <taxon>Basidiomycota</taxon>
        <taxon>Agaricomycotina</taxon>
        <taxon>Tremellomycetes</taxon>
        <taxon>Filobasidiales</taxon>
        <taxon>Filobasidiaceae</taxon>
        <taxon>Naganishia</taxon>
    </lineage>
</organism>
<sequence length="576" mass="65151">MDEELNGRMDLRSFGPNEQNSLWAERLAEDSLGRPQDTGKGQRLPIDMIVIVAEFIAGSRDLMTLASLNVASRDIHEGSLPVLYETLVFADEKAFERSVSFTNAKGWKYVKFLFVTEITLPILRIHLRYQSERRAMPTDDLSASFPRLILLGLTDLTTSPVPRNHDRPLHLTLYKPIRFASLLLACLPYGLDEAGCGITFFGTSYFRRNTTKDSIRSPCHRFRDIVQLDVRPGAYIARENGWTLAGMDGWHVVFCGEAFRLSILGDIDEVGVEDTLRTVVKHLALHASSERFIASGKEVKFEIKCSQSVFERFIELYETQQPCFLNLQATLTTPLEKCTIKHYLTTMCAIYRQHWRHHTQTRVYIFLSIRAPGGTIPRNWTALSEDVNDPEAQNSRMTWQAEAQFGMIGMADGQQRDNDPEDDEMRLDDTGIAAPPRAPVEAPADNEEGVAPPTDHPGAGLIAVLFRLSQVAGESQSVFLRAYRAPPPPTVSRILRSTATARQGSLSSMMDDERRQAEILRLAAIFQHLRDERESRENPLLRQPSPLTPQEVEEIAEQVEQLRRDRDAAMQISQWV</sequence>
<reference evidence="1" key="1">
    <citation type="submission" date="2023-04" db="EMBL/GenBank/DDBJ databases">
        <title>Draft Genome sequencing of Naganishia species isolated from polar environments using Oxford Nanopore Technology.</title>
        <authorList>
            <person name="Leo P."/>
            <person name="Venkateswaran K."/>
        </authorList>
    </citation>
    <scope>NUCLEOTIDE SEQUENCE</scope>
    <source>
        <strain evidence="1">MNA-CCFEE 5425</strain>
    </source>
</reference>
<evidence type="ECO:0000313" key="1">
    <source>
        <dbReference type="EMBL" id="KAJ9116304.1"/>
    </source>
</evidence>